<reference evidence="5 6" key="1">
    <citation type="journal article" date="2015" name="MBio">
        <title>Genome-Resolved Metagenomic Analysis Reveals Roles for Candidate Phyla and Other Microbial Community Members in Biogeochemical Transformations in Oil Reservoirs.</title>
        <authorList>
            <person name="Hu P."/>
            <person name="Tom L."/>
            <person name="Singh A."/>
            <person name="Thomas B.C."/>
            <person name="Baker B.J."/>
            <person name="Piceno Y.M."/>
            <person name="Andersen G.L."/>
            <person name="Banfield J.F."/>
        </authorList>
    </citation>
    <scope>NUCLEOTIDE SEQUENCE [LARGE SCALE GENOMIC DNA]</scope>
    <source>
        <strain evidence="5">46_16</strain>
    </source>
</reference>
<feature type="domain" description="Phospholipid/glycerol acyltransferase" evidence="4">
    <location>
        <begin position="56"/>
        <end position="171"/>
    </location>
</feature>
<dbReference type="EMBL" id="LGFU01000052">
    <property type="protein sequence ID" value="KUK46229.1"/>
    <property type="molecule type" value="Genomic_DNA"/>
</dbReference>
<dbReference type="GO" id="GO:0003841">
    <property type="term" value="F:1-acylglycerol-3-phosphate O-acyltransferase activity"/>
    <property type="evidence" value="ECO:0007669"/>
    <property type="project" value="TreeGrafter"/>
</dbReference>
<dbReference type="SMART" id="SM00563">
    <property type="entry name" value="PlsC"/>
    <property type="match status" value="1"/>
</dbReference>
<dbReference type="CDD" id="cd07989">
    <property type="entry name" value="LPLAT_AGPAT-like"/>
    <property type="match status" value="1"/>
</dbReference>
<keyword evidence="2" id="KW-0012">Acyltransferase</keyword>
<dbReference type="SUPFAM" id="SSF69593">
    <property type="entry name" value="Glycerol-3-phosphate (1)-acyltransferase"/>
    <property type="match status" value="1"/>
</dbReference>
<gene>
    <name evidence="5" type="ORF">XD73_0896</name>
</gene>
<evidence type="ECO:0000256" key="2">
    <source>
        <dbReference type="ARBA" id="ARBA00023315"/>
    </source>
</evidence>
<dbReference type="Pfam" id="PF01553">
    <property type="entry name" value="Acyltransferase"/>
    <property type="match status" value="1"/>
</dbReference>
<dbReference type="InterPro" id="IPR002123">
    <property type="entry name" value="Plipid/glycerol_acylTrfase"/>
</dbReference>
<evidence type="ECO:0000256" key="1">
    <source>
        <dbReference type="ARBA" id="ARBA00022679"/>
    </source>
</evidence>
<evidence type="ECO:0000259" key="4">
    <source>
        <dbReference type="SMART" id="SM00563"/>
    </source>
</evidence>
<protein>
    <submittedName>
        <fullName evidence="5">Glycosyl transferase group 1</fullName>
    </submittedName>
</protein>
<dbReference type="PANTHER" id="PTHR10434">
    <property type="entry name" value="1-ACYL-SN-GLYCEROL-3-PHOSPHATE ACYLTRANSFERASE"/>
    <property type="match status" value="1"/>
</dbReference>
<accession>A0A101FXK6</accession>
<dbReference type="GO" id="GO:0006654">
    <property type="term" value="P:phosphatidic acid biosynthetic process"/>
    <property type="evidence" value="ECO:0007669"/>
    <property type="project" value="TreeGrafter"/>
</dbReference>
<keyword evidence="3" id="KW-0472">Membrane</keyword>
<sequence>MRNNRKHKFYCDRPLLSILRFPFYYFVAMPILALINFGYFRLRIENRKLLKIMKKGVIVCNHMHYLDCTMIDLATFPRQVIFVSQKRNFKIPIAGLILRLGGCLELGDSFQEIRTFLANAVIKARNGILLGIYPEGNLILHNKTLQPFKKGAFFVAYEAQVPVIPMVIKHREVNGFRRFYRKKPYLTLKVGLPIHPNLALPKGEAIKSMCDRTYSAMMEMMGDEVWMDPSSSIQSAEVEVQNES</sequence>
<keyword evidence="3" id="KW-1133">Transmembrane helix</keyword>
<evidence type="ECO:0000256" key="3">
    <source>
        <dbReference type="SAM" id="Phobius"/>
    </source>
</evidence>
<feature type="transmembrane region" description="Helical" evidence="3">
    <location>
        <begin position="23"/>
        <end position="42"/>
    </location>
</feature>
<evidence type="ECO:0000313" key="5">
    <source>
        <dbReference type="EMBL" id="KUK46229.1"/>
    </source>
</evidence>
<evidence type="ECO:0000313" key="6">
    <source>
        <dbReference type="Proteomes" id="UP000064249"/>
    </source>
</evidence>
<dbReference type="AlphaFoldDB" id="A0A101FXK6"/>
<dbReference type="PANTHER" id="PTHR10434:SF11">
    <property type="entry name" value="1-ACYL-SN-GLYCEROL-3-PHOSPHATE ACYLTRANSFERASE"/>
    <property type="match status" value="1"/>
</dbReference>
<organism evidence="5 6">
    <name type="scientific">Anaerolinea thermophila</name>
    <dbReference type="NCBI Taxonomy" id="167964"/>
    <lineage>
        <taxon>Bacteria</taxon>
        <taxon>Bacillati</taxon>
        <taxon>Chloroflexota</taxon>
        <taxon>Anaerolineae</taxon>
        <taxon>Anaerolineales</taxon>
        <taxon>Anaerolineaceae</taxon>
        <taxon>Anaerolinea</taxon>
    </lineage>
</organism>
<keyword evidence="1 5" id="KW-0808">Transferase</keyword>
<comment type="caution">
    <text evidence="5">The sequence shown here is derived from an EMBL/GenBank/DDBJ whole genome shotgun (WGS) entry which is preliminary data.</text>
</comment>
<proteinExistence type="predicted"/>
<name>A0A101FXK6_9CHLR</name>
<dbReference type="Proteomes" id="UP000064249">
    <property type="component" value="Unassembled WGS sequence"/>
</dbReference>
<keyword evidence="3" id="KW-0812">Transmembrane</keyword>